<organism evidence="10 11">
    <name type="scientific">Aquatica leii</name>
    <dbReference type="NCBI Taxonomy" id="1421715"/>
    <lineage>
        <taxon>Eukaryota</taxon>
        <taxon>Metazoa</taxon>
        <taxon>Ecdysozoa</taxon>
        <taxon>Arthropoda</taxon>
        <taxon>Hexapoda</taxon>
        <taxon>Insecta</taxon>
        <taxon>Pterygota</taxon>
        <taxon>Neoptera</taxon>
        <taxon>Endopterygota</taxon>
        <taxon>Coleoptera</taxon>
        <taxon>Polyphaga</taxon>
        <taxon>Elateriformia</taxon>
        <taxon>Elateroidea</taxon>
        <taxon>Lampyridae</taxon>
        <taxon>Luciolinae</taxon>
        <taxon>Aquatica</taxon>
    </lineage>
</organism>
<dbReference type="Gene3D" id="3.40.50.11660">
    <property type="entry name" value="Glycosyl transferase family 10, C-terminal domain"/>
    <property type="match status" value="1"/>
</dbReference>
<dbReference type="InterPro" id="IPR001503">
    <property type="entry name" value="Glyco_trans_10"/>
</dbReference>
<dbReference type="Pfam" id="PF00852">
    <property type="entry name" value="Glyco_transf_10"/>
    <property type="match status" value="1"/>
</dbReference>
<evidence type="ECO:0000256" key="8">
    <source>
        <dbReference type="SAM" id="MobiDB-lite"/>
    </source>
</evidence>
<comment type="pathway">
    <text evidence="2">Protein modification; protein glycosylation.</text>
</comment>
<dbReference type="PANTHER" id="PTHR48438:SF1">
    <property type="entry name" value="ALPHA-(1,3)-FUCOSYLTRANSFERASE C-RELATED"/>
    <property type="match status" value="1"/>
</dbReference>
<gene>
    <name evidence="10" type="ORF">RN001_012735</name>
</gene>
<evidence type="ECO:0000256" key="2">
    <source>
        <dbReference type="ARBA" id="ARBA00004922"/>
    </source>
</evidence>
<dbReference type="Proteomes" id="UP001353858">
    <property type="component" value="Unassembled WGS sequence"/>
</dbReference>
<dbReference type="SUPFAM" id="SSF53756">
    <property type="entry name" value="UDP-Glycosyltransferase/glycogen phosphorylase"/>
    <property type="match status" value="1"/>
</dbReference>
<evidence type="ECO:0000256" key="7">
    <source>
        <dbReference type="RuleBase" id="RU003832"/>
    </source>
</evidence>
<dbReference type="EMBL" id="JARPUR010000005">
    <property type="protein sequence ID" value="KAK4876313.1"/>
    <property type="molecule type" value="Genomic_DNA"/>
</dbReference>
<keyword evidence="5 7" id="KW-0808">Transferase</keyword>
<evidence type="ECO:0000256" key="5">
    <source>
        <dbReference type="ARBA" id="ARBA00022679"/>
    </source>
</evidence>
<sequence length="392" mass="45688">MVTPNTSFAQVATALARIPIQAVQAIGPEIKSINVKKLKKELLPRLVDALKAVFALRKDSTEEVTSTKLTLDINRENKKRKDDQRTPPEEKGCIEGSQPSFSQQKDTNMVKKPRGWPKVNIDEFDAIVFHGSIYDTHIHEAPANKFSYNPNYTFFSSFYNWTITYRLDSDIILRYGHVGYKKRNYQLPSVESIEKKTKLAAWFVSHCNTSSKREDLVKEMQKYIPVDIYGSCGNLSCPRIGYMSTRQCYTMVQHKYKFYLSFENSLCKDYFTEKLYFILNLNVIPVVYGGNDDTVLAPPKSFINIRDFKTVQELTDYLKFLDTNTTEYLKYFEWRKRYFIYNSPSICDLCNKLNEFSPSKTYDKFDSWQWGTKKHPNCIIDDFPPIVKNVLK</sequence>
<dbReference type="PANTHER" id="PTHR48438">
    <property type="entry name" value="ALPHA-(1,3)-FUCOSYLTRANSFERASE C-RELATED"/>
    <property type="match status" value="1"/>
</dbReference>
<dbReference type="GO" id="GO:0008417">
    <property type="term" value="F:fucosyltransferase activity"/>
    <property type="evidence" value="ECO:0007669"/>
    <property type="project" value="InterPro"/>
</dbReference>
<evidence type="ECO:0000256" key="1">
    <source>
        <dbReference type="ARBA" id="ARBA00004323"/>
    </source>
</evidence>
<evidence type="ECO:0000256" key="6">
    <source>
        <dbReference type="ARBA" id="ARBA00023034"/>
    </source>
</evidence>
<keyword evidence="4 7" id="KW-0328">Glycosyltransferase</keyword>
<dbReference type="AlphaFoldDB" id="A0AAN7SMK9"/>
<feature type="compositionally biased region" description="Basic and acidic residues" evidence="8">
    <location>
        <begin position="75"/>
        <end position="93"/>
    </location>
</feature>
<evidence type="ECO:0000259" key="9">
    <source>
        <dbReference type="Pfam" id="PF00852"/>
    </source>
</evidence>
<keyword evidence="7" id="KW-0812">Transmembrane</keyword>
<protein>
    <recommendedName>
        <fullName evidence="7">Fucosyltransferase</fullName>
        <ecNumber evidence="7">2.4.1.-</ecNumber>
    </recommendedName>
</protein>
<reference evidence="11" key="1">
    <citation type="submission" date="2023-01" db="EMBL/GenBank/DDBJ databases">
        <title>Key to firefly adult light organ development and bioluminescence: homeobox transcription factors regulate luciferase expression and transportation to peroxisome.</title>
        <authorList>
            <person name="Fu X."/>
        </authorList>
    </citation>
    <scope>NUCLEOTIDE SEQUENCE [LARGE SCALE GENOMIC DNA]</scope>
</reference>
<comment type="subcellular location">
    <subcellularLocation>
        <location evidence="1">Golgi apparatus membrane</location>
        <topology evidence="1">Single-pass type II membrane protein</topology>
    </subcellularLocation>
    <subcellularLocation>
        <location evidence="7">Golgi apparatus</location>
        <location evidence="7">Golgi stack membrane</location>
        <topology evidence="7">Single-pass type II membrane protein</topology>
    </subcellularLocation>
</comment>
<evidence type="ECO:0000313" key="11">
    <source>
        <dbReference type="Proteomes" id="UP001353858"/>
    </source>
</evidence>
<keyword evidence="6 7" id="KW-0333">Golgi apparatus</keyword>
<keyword evidence="11" id="KW-1185">Reference proteome</keyword>
<comment type="similarity">
    <text evidence="3 7">Belongs to the glycosyltransferase 10 family.</text>
</comment>
<dbReference type="InterPro" id="IPR038577">
    <property type="entry name" value="GT10-like_C_sf"/>
</dbReference>
<comment type="caution">
    <text evidence="10">The sequence shown here is derived from an EMBL/GenBank/DDBJ whole genome shotgun (WGS) entry which is preliminary data.</text>
</comment>
<name>A0AAN7SMK9_9COLE</name>
<accession>A0AAN7SMK9</accession>
<dbReference type="InterPro" id="IPR055270">
    <property type="entry name" value="Glyco_tran_10_C"/>
</dbReference>
<feature type="region of interest" description="Disordered" evidence="8">
    <location>
        <begin position="75"/>
        <end position="112"/>
    </location>
</feature>
<feature type="compositionally biased region" description="Polar residues" evidence="8">
    <location>
        <begin position="97"/>
        <end position="107"/>
    </location>
</feature>
<dbReference type="GO" id="GO:0000139">
    <property type="term" value="C:Golgi membrane"/>
    <property type="evidence" value="ECO:0007669"/>
    <property type="project" value="UniProtKB-SubCell"/>
</dbReference>
<dbReference type="EC" id="2.4.1.-" evidence="7"/>
<evidence type="ECO:0000256" key="3">
    <source>
        <dbReference type="ARBA" id="ARBA00008919"/>
    </source>
</evidence>
<dbReference type="GO" id="GO:0032580">
    <property type="term" value="C:Golgi cisterna membrane"/>
    <property type="evidence" value="ECO:0007669"/>
    <property type="project" value="UniProtKB-SubCell"/>
</dbReference>
<feature type="domain" description="Fucosyltransferase C-terminal" evidence="9">
    <location>
        <begin position="194"/>
        <end position="368"/>
    </location>
</feature>
<proteinExistence type="inferred from homology"/>
<evidence type="ECO:0000313" key="10">
    <source>
        <dbReference type="EMBL" id="KAK4876313.1"/>
    </source>
</evidence>
<evidence type="ECO:0000256" key="4">
    <source>
        <dbReference type="ARBA" id="ARBA00022676"/>
    </source>
</evidence>
<dbReference type="FunFam" id="3.40.50.11660:FF:000004">
    <property type="entry name" value="Glycoprotein 3-alpha-L-fucosyltransferase A"/>
    <property type="match status" value="1"/>
</dbReference>
<keyword evidence="7" id="KW-0472">Membrane</keyword>